<protein>
    <recommendedName>
        <fullName evidence="6">MADS-box domain-containing protein</fullName>
    </recommendedName>
</protein>
<reference evidence="7" key="2">
    <citation type="submission" date="2017-06" db="EMBL/GenBank/DDBJ databases">
        <title>The pomegranate genome and the genomics of punicalagin biosynthesis.</title>
        <authorList>
            <person name="Xu C."/>
        </authorList>
    </citation>
    <scope>NUCLEOTIDE SEQUENCE [LARGE SCALE GENOMIC DNA]</scope>
    <source>
        <tissue evidence="7">Fresh leaf</tissue>
    </source>
</reference>
<feature type="domain" description="MADS-box" evidence="6">
    <location>
        <begin position="1"/>
        <end position="49"/>
    </location>
</feature>
<dbReference type="EMBL" id="PGOL01000479">
    <property type="protein sequence ID" value="PKI69818.1"/>
    <property type="molecule type" value="Genomic_DNA"/>
</dbReference>
<comment type="subcellular location">
    <subcellularLocation>
        <location evidence="1">Nucleus</location>
    </subcellularLocation>
</comment>
<organism evidence="7 9">
    <name type="scientific">Punica granatum</name>
    <name type="common">Pomegranate</name>
    <dbReference type="NCBI Taxonomy" id="22663"/>
    <lineage>
        <taxon>Eukaryota</taxon>
        <taxon>Viridiplantae</taxon>
        <taxon>Streptophyta</taxon>
        <taxon>Embryophyta</taxon>
        <taxon>Tracheophyta</taxon>
        <taxon>Spermatophyta</taxon>
        <taxon>Magnoliopsida</taxon>
        <taxon>eudicotyledons</taxon>
        <taxon>Gunneridae</taxon>
        <taxon>Pentapetalae</taxon>
        <taxon>rosids</taxon>
        <taxon>malvids</taxon>
        <taxon>Myrtales</taxon>
        <taxon>Lythraceae</taxon>
        <taxon>Punica</taxon>
    </lineage>
</organism>
<evidence type="ECO:0000313" key="9">
    <source>
        <dbReference type="Proteomes" id="UP000197138"/>
    </source>
</evidence>
<dbReference type="InterPro" id="IPR044730">
    <property type="entry name" value="RNase_H-like_dom_plant"/>
</dbReference>
<dbReference type="InterPro" id="IPR036879">
    <property type="entry name" value="TF_MADSbox_sf"/>
</dbReference>
<dbReference type="InterPro" id="IPR050142">
    <property type="entry name" value="MADS-box/MEF2_TF"/>
</dbReference>
<evidence type="ECO:0000256" key="1">
    <source>
        <dbReference type="ARBA" id="ARBA00004123"/>
    </source>
</evidence>
<dbReference type="GO" id="GO:0000987">
    <property type="term" value="F:cis-regulatory region sequence-specific DNA binding"/>
    <property type="evidence" value="ECO:0007669"/>
    <property type="project" value="InterPro"/>
</dbReference>
<dbReference type="SMART" id="SM00432">
    <property type="entry name" value="MADS"/>
    <property type="match status" value="1"/>
</dbReference>
<dbReference type="Pfam" id="PF00319">
    <property type="entry name" value="SRF-TF"/>
    <property type="match status" value="1"/>
</dbReference>
<dbReference type="GO" id="GO:0004523">
    <property type="term" value="F:RNA-DNA hybrid ribonuclease activity"/>
    <property type="evidence" value="ECO:0007669"/>
    <property type="project" value="InterPro"/>
</dbReference>
<dbReference type="STRING" id="22663.A0A218XIX1"/>
<evidence type="ECO:0000313" key="10">
    <source>
        <dbReference type="Proteomes" id="UP000233551"/>
    </source>
</evidence>
<accession>A0A218XIX1</accession>
<dbReference type="GO" id="GO:0000981">
    <property type="term" value="F:DNA-binding transcription factor activity, RNA polymerase II-specific"/>
    <property type="evidence" value="ECO:0007669"/>
    <property type="project" value="InterPro"/>
</dbReference>
<dbReference type="PRINTS" id="PR00404">
    <property type="entry name" value="MADSDOMAIN"/>
</dbReference>
<dbReference type="GO" id="GO:0046983">
    <property type="term" value="F:protein dimerization activity"/>
    <property type="evidence" value="ECO:0007669"/>
    <property type="project" value="InterPro"/>
</dbReference>
<dbReference type="Proteomes" id="UP000233551">
    <property type="component" value="Unassembled WGS sequence"/>
</dbReference>
<dbReference type="PROSITE" id="PS50066">
    <property type="entry name" value="MADS_BOX_2"/>
    <property type="match status" value="1"/>
</dbReference>
<dbReference type="InterPro" id="IPR033897">
    <property type="entry name" value="SRF-like_MADS-box"/>
</dbReference>
<dbReference type="PANTHER" id="PTHR48019">
    <property type="entry name" value="SERUM RESPONSE FACTOR HOMOLOG"/>
    <property type="match status" value="1"/>
</dbReference>
<dbReference type="Pfam" id="PF13456">
    <property type="entry name" value="RVT_3"/>
    <property type="match status" value="1"/>
</dbReference>
<dbReference type="Gene3D" id="3.40.1810.10">
    <property type="entry name" value="Transcription factor, MADS-box"/>
    <property type="match status" value="1"/>
</dbReference>
<reference evidence="9" key="1">
    <citation type="journal article" date="2017" name="Plant J.">
        <title>The pomegranate (Punica granatum L.) genome and the genomics of punicalagin biosynthesis.</title>
        <authorList>
            <person name="Qin G."/>
            <person name="Xu C."/>
            <person name="Ming R."/>
            <person name="Tang H."/>
            <person name="Guyot R."/>
            <person name="Kramer E.M."/>
            <person name="Hu Y."/>
            <person name="Yi X."/>
            <person name="Qi Y."/>
            <person name="Xu X."/>
            <person name="Gao Z."/>
            <person name="Pan H."/>
            <person name="Jian J."/>
            <person name="Tian Y."/>
            <person name="Yue Z."/>
            <person name="Xu Y."/>
        </authorList>
    </citation>
    <scope>NUCLEOTIDE SEQUENCE [LARGE SCALE GENOMIC DNA]</scope>
    <source>
        <strain evidence="9">cv. Dabenzi</strain>
    </source>
</reference>
<reference evidence="8 10" key="3">
    <citation type="submission" date="2017-11" db="EMBL/GenBank/DDBJ databases">
        <title>De-novo sequencing of pomegranate (Punica granatum L.) genome.</title>
        <authorList>
            <person name="Akparov Z."/>
            <person name="Amiraslanov A."/>
            <person name="Hajiyeva S."/>
            <person name="Abbasov M."/>
            <person name="Kaur K."/>
            <person name="Hamwieh A."/>
            <person name="Solovyev V."/>
            <person name="Salamov A."/>
            <person name="Braich B."/>
            <person name="Kosarev P."/>
            <person name="Mahmoud A."/>
            <person name="Hajiyev E."/>
            <person name="Babayeva S."/>
            <person name="Izzatullayeva V."/>
            <person name="Mammadov A."/>
            <person name="Mammadov A."/>
            <person name="Sharifova S."/>
            <person name="Ojaghi J."/>
            <person name="Eynullazada K."/>
            <person name="Bayramov B."/>
            <person name="Abdulazimova A."/>
            <person name="Shahmuradov I."/>
        </authorList>
    </citation>
    <scope>NUCLEOTIDE SEQUENCE [LARGE SCALE GENOMIC DNA]</scope>
    <source>
        <strain evidence="8">AG2017</strain>
        <strain evidence="10">cv. AG2017</strain>
        <tissue evidence="8">Leaf</tissue>
    </source>
</reference>
<keyword evidence="2" id="KW-0805">Transcription regulation</keyword>
<dbReference type="GeneID" id="116203262"/>
<dbReference type="GO" id="GO:0045944">
    <property type="term" value="P:positive regulation of transcription by RNA polymerase II"/>
    <property type="evidence" value="ECO:0007669"/>
    <property type="project" value="InterPro"/>
</dbReference>
<keyword evidence="3" id="KW-0238">DNA-binding</keyword>
<evidence type="ECO:0000256" key="2">
    <source>
        <dbReference type="ARBA" id="ARBA00023015"/>
    </source>
</evidence>
<sequence>MGRGKLVLRFIANDRSRKMTFKKRKEGLLKKAEELSILCDIDTCVVIHSPDDDSGRGPAVWPHDPEKVKQVIDRYFDESVDRRKRHATGLREFYMRRKQNLEKELGKVRPTNWAAKFPVSDELLNGLSQDELLSLPSVLRPKLESVKKRLLAAKENAGRSTSRMDPLQMEQLNGSMMCHPVWGSSASNSSSTTIGNHQNNDNRCCYNYPFTVPTYDASFPQSSSLSTRQTGTRPLDQYNQMSGRLPAPENPMLNCSGEDMLGNASSGLGSSLSCEKMASITSGHQPASLRIITDGVTFAHETHPYVYGAAILLDSWDRVLWVAVTSCFGSHPLLAEGIGCRLGLQLASAYPGEPALLITGSQTLVAAVQPGAPQPLALSGVNSDIIHLLRSLPLLSCVCMPRKYVELAHQLCMLAGQLGVCGFWSADDLPSAMRSLFSVL</sequence>
<dbReference type="AlphaFoldDB" id="A0A218XIX1"/>
<dbReference type="EMBL" id="MTKT01001287">
    <property type="protein sequence ID" value="OWM84748.1"/>
    <property type="molecule type" value="Genomic_DNA"/>
</dbReference>
<dbReference type="GO" id="GO:0005634">
    <property type="term" value="C:nucleus"/>
    <property type="evidence" value="ECO:0007669"/>
    <property type="project" value="UniProtKB-SubCell"/>
</dbReference>
<evidence type="ECO:0000256" key="4">
    <source>
        <dbReference type="ARBA" id="ARBA00023163"/>
    </source>
</evidence>
<dbReference type="Proteomes" id="UP000197138">
    <property type="component" value="Unassembled WGS sequence"/>
</dbReference>
<evidence type="ECO:0000313" key="8">
    <source>
        <dbReference type="EMBL" id="PKI69818.1"/>
    </source>
</evidence>
<dbReference type="InterPro" id="IPR002100">
    <property type="entry name" value="TF_MADSbox"/>
</dbReference>
<evidence type="ECO:0000256" key="3">
    <source>
        <dbReference type="ARBA" id="ARBA00023125"/>
    </source>
</evidence>
<dbReference type="SUPFAM" id="SSF55455">
    <property type="entry name" value="SRF-like"/>
    <property type="match status" value="1"/>
</dbReference>
<proteinExistence type="predicted"/>
<comment type="caution">
    <text evidence="7">The sequence shown here is derived from an EMBL/GenBank/DDBJ whole genome shotgun (WGS) entry which is preliminary data.</text>
</comment>
<keyword evidence="10" id="KW-1185">Reference proteome</keyword>
<dbReference type="InterPro" id="IPR002156">
    <property type="entry name" value="RNaseH_domain"/>
</dbReference>
<evidence type="ECO:0000256" key="5">
    <source>
        <dbReference type="ARBA" id="ARBA00023242"/>
    </source>
</evidence>
<keyword evidence="4" id="KW-0804">Transcription</keyword>
<keyword evidence="5" id="KW-0539">Nucleus</keyword>
<dbReference type="CDD" id="cd06222">
    <property type="entry name" value="RNase_H_like"/>
    <property type="match status" value="1"/>
</dbReference>
<gene>
    <name evidence="7" type="ORF">CDL15_Pgr027535</name>
    <name evidence="8" type="ORF">CRG98_009693</name>
</gene>
<evidence type="ECO:0000259" key="6">
    <source>
        <dbReference type="PROSITE" id="PS50066"/>
    </source>
</evidence>
<dbReference type="CDD" id="cd00266">
    <property type="entry name" value="MADS_SRF_like"/>
    <property type="match status" value="1"/>
</dbReference>
<dbReference type="OrthoDB" id="601557at2759"/>
<evidence type="ECO:0000313" key="7">
    <source>
        <dbReference type="EMBL" id="OWM84748.1"/>
    </source>
</evidence>
<name>A0A218XIX1_PUNGR</name>